<comment type="pathway">
    <text evidence="3">Amino-acid biosynthesis; L-methionine biosynthesis via de novo pathway; L-methionine from L-homocysteine (MetE route): step 1/1.</text>
</comment>
<sequence>MLYIHNLGFPRIGAQRELKFALEDYWQGDLSAEALQSRALELRDTHWQQQRDLDWLPVGDFSLYDHVLDASALFGNLPIRACAPGVNPLSHYFRSARGRDPLANHLPDCKPAKMTKWFNTNYHYLVPEFDANTQFELHSQSLIQQVQRARQQGYLAKPVLLGPLTYLASGRSTDNTSVLAHLDSLLVQYSTLLQQLHRLGVEWVQLDEPILCTELDGEWQMAFRYAYQHLNNLPIKRLLTTYFGTLGDNRSLIASLPIQGLHIDCSHGPDDAHWAADCLPDTVTLSLGVVDGRNVWRCDVNALLQWLQPLYQQQNRDIWLAPSCSLLHVPHDLTLAQDLPDEVRQQLAFAVQKLDELVHIKQCLLAPDATQAATTSTTATHPTPRWDDALLQRSKPVNQRRALQQARLNLPVLPTTTIGSFPQTPEIRALRHQFRQGAIDDHAYERGMQDYITECIRQQEQCGLDVLVHGEPERTDMVEYFAEHLDGFAVCRSAWVQSYGSRCVRPPILHSDVQLPAPITVKWAHFAQQLTDKPIKGMLTGPITLLNWSFVRQDRPRWQVAEQIALALRAEIGALEQAGIHIIQVDEPALREGMPLRQSAHSDYLAWAVASFRLATSGVADSTQIHTHMCYARFEDIGDAIDAMDVDVISLETARLDAQQLKQIANLPVRAQMGCGVYDIHAPSVPSVADIERRISLLLVHLDAQRIWVNPDCGLKTRQWPQVRPALANMVTATHAWRRQLQEREFPITAEG</sequence>
<dbReference type="InterPro" id="IPR013215">
    <property type="entry name" value="Cbl-indep_Met_Synth_N"/>
</dbReference>
<dbReference type="Pfam" id="PF01717">
    <property type="entry name" value="Meth_synt_2"/>
    <property type="match status" value="1"/>
</dbReference>
<proteinExistence type="inferred from homology"/>
<dbReference type="Proteomes" id="UP001520878">
    <property type="component" value="Unassembled WGS sequence"/>
</dbReference>
<keyword evidence="10" id="KW-0862">Zinc</keyword>
<keyword evidence="7" id="KW-0028">Amino-acid biosynthesis</keyword>
<name>A0ABS8GA50_9ALTE</name>
<dbReference type="SUPFAM" id="SSF51726">
    <property type="entry name" value="UROD/MetE-like"/>
    <property type="match status" value="2"/>
</dbReference>
<keyword evidence="6 14" id="KW-0489">Methyltransferase</keyword>
<comment type="function">
    <text evidence="2">Catalyzes the transfer of a methyl group from 5-methyltetrahydrofolate to homocysteine resulting in methionine formation.</text>
</comment>
<evidence type="ECO:0000256" key="10">
    <source>
        <dbReference type="ARBA" id="ARBA00022833"/>
    </source>
</evidence>
<feature type="domain" description="Cobalamin-independent methionine synthase MetE C-terminal/archaeal" evidence="12">
    <location>
        <begin position="413"/>
        <end position="734"/>
    </location>
</feature>
<comment type="caution">
    <text evidence="14">The sequence shown here is derived from an EMBL/GenBank/DDBJ whole genome shotgun (WGS) entry which is preliminary data.</text>
</comment>
<dbReference type="EC" id="2.1.1.14" evidence="5"/>
<evidence type="ECO:0000313" key="15">
    <source>
        <dbReference type="Proteomes" id="UP001520878"/>
    </source>
</evidence>
<dbReference type="PIRSF" id="PIRSF000382">
    <property type="entry name" value="MeTrfase_B12_ind"/>
    <property type="match status" value="1"/>
</dbReference>
<accession>A0ABS8GA50</accession>
<dbReference type="Gene3D" id="3.20.20.210">
    <property type="match status" value="2"/>
</dbReference>
<dbReference type="InterPro" id="IPR038071">
    <property type="entry name" value="UROD/MetE-like_sf"/>
</dbReference>
<keyword evidence="9" id="KW-0479">Metal-binding</keyword>
<comment type="cofactor">
    <cofactor evidence="1">
        <name>Zn(2+)</name>
        <dbReference type="ChEBI" id="CHEBI:29105"/>
    </cofactor>
</comment>
<evidence type="ECO:0000256" key="2">
    <source>
        <dbReference type="ARBA" id="ARBA00002777"/>
    </source>
</evidence>
<evidence type="ECO:0000259" key="13">
    <source>
        <dbReference type="Pfam" id="PF08267"/>
    </source>
</evidence>
<keyword evidence="15" id="KW-1185">Reference proteome</keyword>
<evidence type="ECO:0000259" key="12">
    <source>
        <dbReference type="Pfam" id="PF01717"/>
    </source>
</evidence>
<organism evidence="14 15">
    <name type="scientific">Fluctibacter halophilus</name>
    <dbReference type="NCBI Taxonomy" id="226011"/>
    <lineage>
        <taxon>Bacteria</taxon>
        <taxon>Pseudomonadati</taxon>
        <taxon>Pseudomonadota</taxon>
        <taxon>Gammaproteobacteria</taxon>
        <taxon>Alteromonadales</taxon>
        <taxon>Alteromonadaceae</taxon>
        <taxon>Fluctibacter</taxon>
    </lineage>
</organism>
<evidence type="ECO:0000256" key="7">
    <source>
        <dbReference type="ARBA" id="ARBA00022605"/>
    </source>
</evidence>
<dbReference type="CDD" id="cd03312">
    <property type="entry name" value="CIMS_N_terminal_like"/>
    <property type="match status" value="1"/>
</dbReference>
<evidence type="ECO:0000256" key="4">
    <source>
        <dbReference type="ARBA" id="ARBA00009553"/>
    </source>
</evidence>
<dbReference type="RefSeq" id="WP_229160828.1">
    <property type="nucleotide sequence ID" value="NZ_JAJEWP010000003.1"/>
</dbReference>
<evidence type="ECO:0000256" key="3">
    <source>
        <dbReference type="ARBA" id="ARBA00004681"/>
    </source>
</evidence>
<keyword evidence="8 14" id="KW-0808">Transferase</keyword>
<reference evidence="14 15" key="1">
    <citation type="submission" date="2021-10" db="EMBL/GenBank/DDBJ databases">
        <title>Draft genome of Aestuariibacter halophilus JC2043.</title>
        <authorList>
            <person name="Emsley S.A."/>
            <person name="Pfannmuller K.M."/>
            <person name="Ushijima B."/>
            <person name="Saw J.H."/>
            <person name="Videau P."/>
        </authorList>
    </citation>
    <scope>NUCLEOTIDE SEQUENCE [LARGE SCALE GENOMIC DNA]</scope>
    <source>
        <strain evidence="14 15">JC2043</strain>
    </source>
</reference>
<dbReference type="GO" id="GO:0003871">
    <property type="term" value="F:5-methyltetrahydropteroyltriglutamate-homocysteine S-methyltransferase activity"/>
    <property type="evidence" value="ECO:0007669"/>
    <property type="project" value="UniProtKB-EC"/>
</dbReference>
<protein>
    <recommendedName>
        <fullName evidence="5">5-methyltetrahydropteroyltriglutamate--homocysteine S-methyltransferase</fullName>
        <ecNumber evidence="5">2.1.1.14</ecNumber>
    </recommendedName>
</protein>
<dbReference type="CDD" id="cd03311">
    <property type="entry name" value="CIMS_C_terminal_like"/>
    <property type="match status" value="1"/>
</dbReference>
<dbReference type="Pfam" id="PF08267">
    <property type="entry name" value="Meth_synt_1"/>
    <property type="match status" value="1"/>
</dbReference>
<dbReference type="EMBL" id="JAJEWP010000003">
    <property type="protein sequence ID" value="MCC2616971.1"/>
    <property type="molecule type" value="Genomic_DNA"/>
</dbReference>
<dbReference type="PANTHER" id="PTHR30519">
    <property type="entry name" value="5-METHYLTETRAHYDROPTEROYLTRIGLUTAMATE--HOMOCYSTEINE METHYLTRANSFERASE"/>
    <property type="match status" value="1"/>
</dbReference>
<evidence type="ECO:0000256" key="11">
    <source>
        <dbReference type="ARBA" id="ARBA00023167"/>
    </source>
</evidence>
<evidence type="ECO:0000256" key="8">
    <source>
        <dbReference type="ARBA" id="ARBA00022679"/>
    </source>
</evidence>
<evidence type="ECO:0000256" key="1">
    <source>
        <dbReference type="ARBA" id="ARBA00001947"/>
    </source>
</evidence>
<dbReference type="InterPro" id="IPR002629">
    <property type="entry name" value="Met_Synth_C/arc"/>
</dbReference>
<evidence type="ECO:0000313" key="14">
    <source>
        <dbReference type="EMBL" id="MCC2616971.1"/>
    </source>
</evidence>
<feature type="domain" description="Cobalamin-independent methionine synthase MetE N-terminal" evidence="13">
    <location>
        <begin position="5"/>
        <end position="313"/>
    </location>
</feature>
<evidence type="ECO:0000256" key="5">
    <source>
        <dbReference type="ARBA" id="ARBA00012034"/>
    </source>
</evidence>
<dbReference type="NCBIfam" id="NF003556">
    <property type="entry name" value="PRK05222.1"/>
    <property type="match status" value="1"/>
</dbReference>
<dbReference type="NCBIfam" id="TIGR01371">
    <property type="entry name" value="met_syn_B12ind"/>
    <property type="match status" value="1"/>
</dbReference>
<dbReference type="GO" id="GO:0032259">
    <property type="term" value="P:methylation"/>
    <property type="evidence" value="ECO:0007669"/>
    <property type="project" value="UniProtKB-KW"/>
</dbReference>
<keyword evidence="11" id="KW-0486">Methionine biosynthesis</keyword>
<gene>
    <name evidence="14" type="primary">metE</name>
    <name evidence="14" type="ORF">LJ739_12030</name>
</gene>
<evidence type="ECO:0000256" key="9">
    <source>
        <dbReference type="ARBA" id="ARBA00022723"/>
    </source>
</evidence>
<comment type="similarity">
    <text evidence="4">Belongs to the vitamin-B12 independent methionine synthase family.</text>
</comment>
<dbReference type="InterPro" id="IPR006276">
    <property type="entry name" value="Cobalamin-indep_Met_synthase"/>
</dbReference>
<evidence type="ECO:0000256" key="6">
    <source>
        <dbReference type="ARBA" id="ARBA00022603"/>
    </source>
</evidence>